<dbReference type="Pfam" id="PF06026">
    <property type="entry name" value="Rib_5-P_isom_A"/>
    <property type="match status" value="1"/>
</dbReference>
<dbReference type="Gene3D" id="3.30.70.260">
    <property type="match status" value="1"/>
</dbReference>
<dbReference type="GO" id="GO:0005829">
    <property type="term" value="C:cytosol"/>
    <property type="evidence" value="ECO:0007669"/>
    <property type="project" value="TreeGrafter"/>
</dbReference>
<proteinExistence type="inferred from homology"/>
<dbReference type="RefSeq" id="WP_068391901.1">
    <property type="nucleotide sequence ID" value="NZ_LSZO01000184.1"/>
</dbReference>
<evidence type="ECO:0000313" key="4">
    <source>
        <dbReference type="EMBL" id="KXU36322.1"/>
    </source>
</evidence>
<dbReference type="GO" id="GO:0006014">
    <property type="term" value="P:D-ribose metabolic process"/>
    <property type="evidence" value="ECO:0007669"/>
    <property type="project" value="TreeGrafter"/>
</dbReference>
<sequence length="226" mass="23571">MNTSPKQAAAQAALELILPQLKREMVLGIGTGSTANCFIDLLAAHKQAFAGAVASSEQSAARLAAQGIALYDLNDLAQLDFYIDGADEADPNLCLIKGGGGALTREKIVAATAKTFVCIAEAHKRVEVLGAFPLPVEVIPMACAYVMRELTQLGAKPLKRADVVTDNGNWIIDAAGLAITQPLALEAQVNAITGVVESGLFASRRADILLLASHTGVVHLECPSKG</sequence>
<dbReference type="HAMAP" id="MF_00170">
    <property type="entry name" value="Rib_5P_isom_A"/>
    <property type="match status" value="1"/>
</dbReference>
<evidence type="ECO:0000313" key="5">
    <source>
        <dbReference type="Proteomes" id="UP000072660"/>
    </source>
</evidence>
<dbReference type="EMBL" id="LSZO01000184">
    <property type="protein sequence ID" value="KXU36322.1"/>
    <property type="molecule type" value="Genomic_DNA"/>
</dbReference>
<dbReference type="EC" id="5.3.1.6" evidence="3"/>
<feature type="binding site" evidence="3">
    <location>
        <begin position="97"/>
        <end position="100"/>
    </location>
    <ligand>
        <name>substrate</name>
    </ligand>
</feature>
<dbReference type="PANTHER" id="PTHR11934:SF0">
    <property type="entry name" value="RIBOSE-5-PHOSPHATE ISOMERASE"/>
    <property type="match status" value="1"/>
</dbReference>
<organism evidence="4 5">
    <name type="scientific">Ventosimonas gracilis</name>
    <dbReference type="NCBI Taxonomy" id="1680762"/>
    <lineage>
        <taxon>Bacteria</taxon>
        <taxon>Pseudomonadati</taxon>
        <taxon>Pseudomonadota</taxon>
        <taxon>Gammaproteobacteria</taxon>
        <taxon>Pseudomonadales</taxon>
        <taxon>Ventosimonadaceae</taxon>
        <taxon>Ventosimonas</taxon>
    </lineage>
</organism>
<evidence type="ECO:0000256" key="2">
    <source>
        <dbReference type="ARBA" id="ARBA00023235"/>
    </source>
</evidence>
<feature type="active site" description="Proton acceptor" evidence="3">
    <location>
        <position position="106"/>
    </location>
</feature>
<dbReference type="InterPro" id="IPR037171">
    <property type="entry name" value="NagB/RpiA_transferase-like"/>
</dbReference>
<dbReference type="GO" id="GO:0009052">
    <property type="term" value="P:pentose-phosphate shunt, non-oxidative branch"/>
    <property type="evidence" value="ECO:0007669"/>
    <property type="project" value="UniProtKB-UniRule"/>
</dbReference>
<feature type="binding site" evidence="3">
    <location>
        <begin position="84"/>
        <end position="87"/>
    </location>
    <ligand>
        <name>substrate</name>
    </ligand>
</feature>
<accession>A0A139SP76</accession>
<evidence type="ECO:0000256" key="1">
    <source>
        <dbReference type="ARBA" id="ARBA00001713"/>
    </source>
</evidence>
<dbReference type="SUPFAM" id="SSF100950">
    <property type="entry name" value="NagB/RpiA/CoA transferase-like"/>
    <property type="match status" value="1"/>
</dbReference>
<feature type="binding site" evidence="3">
    <location>
        <begin position="31"/>
        <end position="34"/>
    </location>
    <ligand>
        <name>substrate</name>
    </ligand>
</feature>
<comment type="subunit">
    <text evidence="3">Homodimer.</text>
</comment>
<gene>
    <name evidence="3" type="primary">rpiA</name>
    <name evidence="4" type="ORF">AXE65_05420</name>
</gene>
<dbReference type="PANTHER" id="PTHR11934">
    <property type="entry name" value="RIBOSE-5-PHOSPHATE ISOMERASE"/>
    <property type="match status" value="1"/>
</dbReference>
<dbReference type="InterPro" id="IPR004788">
    <property type="entry name" value="Ribose5P_isomerase_type_A"/>
</dbReference>
<dbReference type="GO" id="GO:0004751">
    <property type="term" value="F:ribose-5-phosphate isomerase activity"/>
    <property type="evidence" value="ECO:0007669"/>
    <property type="project" value="UniProtKB-UniRule"/>
</dbReference>
<evidence type="ECO:0000256" key="3">
    <source>
        <dbReference type="HAMAP-Rule" id="MF_00170"/>
    </source>
</evidence>
<dbReference type="NCBIfam" id="NF001924">
    <property type="entry name" value="PRK00702.1"/>
    <property type="match status" value="1"/>
</dbReference>
<keyword evidence="5" id="KW-1185">Reference proteome</keyword>
<dbReference type="InterPro" id="IPR020672">
    <property type="entry name" value="Ribose5P_isomerase_typA_subgr"/>
</dbReference>
<comment type="similarity">
    <text evidence="3">Belongs to the ribose 5-phosphate isomerase family.</text>
</comment>
<dbReference type="FunFam" id="3.40.50.1360:FF:000001">
    <property type="entry name" value="Ribose-5-phosphate isomerase A"/>
    <property type="match status" value="1"/>
</dbReference>
<dbReference type="SUPFAM" id="SSF75445">
    <property type="entry name" value="D-ribose-5-phosphate isomerase (RpiA), lid domain"/>
    <property type="match status" value="1"/>
</dbReference>
<dbReference type="OrthoDB" id="5870696at2"/>
<name>A0A139SP76_9GAMM</name>
<feature type="binding site" evidence="3">
    <location>
        <position position="124"/>
    </location>
    <ligand>
        <name>substrate</name>
    </ligand>
</feature>
<dbReference type="Gene3D" id="3.40.50.1360">
    <property type="match status" value="1"/>
</dbReference>
<dbReference type="NCBIfam" id="TIGR00021">
    <property type="entry name" value="rpiA"/>
    <property type="match status" value="1"/>
</dbReference>
<keyword evidence="2 3" id="KW-0413">Isomerase</keyword>
<dbReference type="CDD" id="cd01398">
    <property type="entry name" value="RPI_A"/>
    <property type="match status" value="1"/>
</dbReference>
<protein>
    <recommendedName>
        <fullName evidence="3">Ribose-5-phosphate isomerase A</fullName>
        <ecNumber evidence="3">5.3.1.6</ecNumber>
    </recommendedName>
    <alternativeName>
        <fullName evidence="3">Phosphoriboisomerase A</fullName>
        <shortName evidence="3">PRI</shortName>
    </alternativeName>
</protein>
<dbReference type="UniPathway" id="UPA00115">
    <property type="reaction ID" value="UER00412"/>
</dbReference>
<dbReference type="Proteomes" id="UP000072660">
    <property type="component" value="Unassembled WGS sequence"/>
</dbReference>
<reference evidence="4 5" key="1">
    <citation type="submission" date="2016-02" db="EMBL/GenBank/DDBJ databases">
        <authorList>
            <person name="Wen L."/>
            <person name="He K."/>
            <person name="Yang H."/>
        </authorList>
    </citation>
    <scope>NUCLEOTIDE SEQUENCE [LARGE SCALE GENOMIC DNA]</scope>
    <source>
        <strain evidence="4 5">CV58</strain>
    </source>
</reference>
<comment type="catalytic activity">
    <reaction evidence="1 3">
        <text>aldehydo-D-ribose 5-phosphate = D-ribulose 5-phosphate</text>
        <dbReference type="Rhea" id="RHEA:14657"/>
        <dbReference type="ChEBI" id="CHEBI:58121"/>
        <dbReference type="ChEBI" id="CHEBI:58273"/>
        <dbReference type="EC" id="5.3.1.6"/>
    </reaction>
</comment>
<comment type="pathway">
    <text evidence="3">Carbohydrate degradation; pentose phosphate pathway; D-ribose 5-phosphate from D-ribulose 5-phosphate (non-oxidative stage): step 1/1.</text>
</comment>
<comment type="caution">
    <text evidence="4">The sequence shown here is derived from an EMBL/GenBank/DDBJ whole genome shotgun (WGS) entry which is preliminary data.</text>
</comment>
<comment type="function">
    <text evidence="3">Catalyzes the reversible conversion of ribose-5-phosphate to ribulose 5-phosphate.</text>
</comment>
<dbReference type="AlphaFoldDB" id="A0A139SP76"/>